<sequence>MSLWLEDNQKQKEEMDKRNRDVVRGVLNERREKMTVLKGQIRLMKITFHTFKAATTKRSIGLQTSQTSLPSTDEITNLFDT</sequence>
<evidence type="ECO:0000313" key="2">
    <source>
        <dbReference type="Proteomes" id="UP001219934"/>
    </source>
</evidence>
<dbReference type="EMBL" id="JAPTMU010000016">
    <property type="protein sequence ID" value="KAJ4930257.1"/>
    <property type="molecule type" value="Genomic_DNA"/>
</dbReference>
<dbReference type="AlphaFoldDB" id="A0AAD6ASY6"/>
<dbReference type="Proteomes" id="UP001219934">
    <property type="component" value="Unassembled WGS sequence"/>
</dbReference>
<evidence type="ECO:0000313" key="1">
    <source>
        <dbReference type="EMBL" id="KAJ4930257.1"/>
    </source>
</evidence>
<comment type="caution">
    <text evidence="1">The sequence shown here is derived from an EMBL/GenBank/DDBJ whole genome shotgun (WGS) entry which is preliminary data.</text>
</comment>
<proteinExistence type="predicted"/>
<keyword evidence="2" id="KW-1185">Reference proteome</keyword>
<protein>
    <submittedName>
        <fullName evidence="1">Uncharacterized protein</fullName>
    </submittedName>
</protein>
<reference evidence="1" key="1">
    <citation type="submission" date="2022-11" db="EMBL/GenBank/DDBJ databases">
        <title>Chromosome-level genome of Pogonophryne albipinna.</title>
        <authorList>
            <person name="Jo E."/>
        </authorList>
    </citation>
    <scope>NUCLEOTIDE SEQUENCE</scope>
    <source>
        <strain evidence="1">SGF0006</strain>
        <tissue evidence="1">Muscle</tissue>
    </source>
</reference>
<accession>A0AAD6ASY6</accession>
<organism evidence="1 2">
    <name type="scientific">Pogonophryne albipinna</name>
    <dbReference type="NCBI Taxonomy" id="1090488"/>
    <lineage>
        <taxon>Eukaryota</taxon>
        <taxon>Metazoa</taxon>
        <taxon>Chordata</taxon>
        <taxon>Craniata</taxon>
        <taxon>Vertebrata</taxon>
        <taxon>Euteleostomi</taxon>
        <taxon>Actinopterygii</taxon>
        <taxon>Neopterygii</taxon>
        <taxon>Teleostei</taxon>
        <taxon>Neoteleostei</taxon>
        <taxon>Acanthomorphata</taxon>
        <taxon>Eupercaria</taxon>
        <taxon>Perciformes</taxon>
        <taxon>Notothenioidei</taxon>
        <taxon>Pogonophryne</taxon>
    </lineage>
</organism>
<gene>
    <name evidence="1" type="ORF">JOQ06_019263</name>
</gene>
<name>A0AAD6ASY6_9TELE</name>